<sequence>MLAEAIIRIGRPLARSSMKAADRIRWLTDVGNETCKNYFQNVWVAELGSEEAQDMLHYLQIGEMKEDGKQSIFEVDSKRIAAFPFHYPNGGNPLNAQGIYPLPCYLLWDAHIKGMSSPGEFAAEVLLPRLLRTVPYSSESETDLSSIAKRVANQMAKACHMWASDERQLGILMIVDSHLECFRYDEQPDELAVHPSGIQPEKWIVLDSSTTLQWIREAKLREATELGEASNQVSTFTNRRTERVVSLYNKSWLWLAPTWEMPRSIYWKDKEWIKGIKADPESYEHFYYGTQFMKAIQVPINSATLKEMFAPVMHAEARKHIRASSYEQIYGIPMLLPLLDGDSEQQYRKYRLMLRQQEDESKSALHLRILAGLDRIVPEISDDYRLTILYYSGDLSRGNMHIRAVIEDVVPSVASAVQNILRNISSIDVPQLTQALGLPDQFTLHALNDLPSMLANAFGPGYVWDSLQKVLHRHPIRIDRLHEITARKCNDSAKLDKWHHVRCELLFYWAFLSFTDQYTLQITGTGKESVAVDWRQLLANYQHGQWDDEREWSVQELGFISGLLVRQFENLYRVKVHSSYMKKKLLNFGSKLTPQMVWENGLIEFQKLIEQRELKIGKNFYPALARALLAFPKAQAAGLLDKHRHEFISTFWSGYLMYKKSDQDQSDNAEHSEGGDNDDHSQQ</sequence>
<dbReference type="RefSeq" id="WP_015255926.1">
    <property type="nucleotide sequence ID" value="NC_019897.1"/>
</dbReference>
<dbReference type="AlphaFoldDB" id="L0EHM1"/>
<evidence type="ECO:0000256" key="1">
    <source>
        <dbReference type="SAM" id="MobiDB-lite"/>
    </source>
</evidence>
<feature type="region of interest" description="Disordered" evidence="1">
    <location>
        <begin position="663"/>
        <end position="683"/>
    </location>
</feature>
<evidence type="ECO:0000313" key="3">
    <source>
        <dbReference type="Proteomes" id="UP000010795"/>
    </source>
</evidence>
<gene>
    <name evidence="2" type="ordered locus">Theco_3135</name>
</gene>
<dbReference type="OrthoDB" id="2676166at2"/>
<dbReference type="KEGG" id="tco:Theco_3135"/>
<keyword evidence="3" id="KW-1185">Reference proteome</keyword>
<protein>
    <submittedName>
        <fullName evidence="2">Uncharacterized protein</fullName>
    </submittedName>
</protein>
<reference evidence="3" key="1">
    <citation type="submission" date="2012-01" db="EMBL/GenBank/DDBJ databases">
        <title>Complete sequence of chromosome of Thermobacillus composti KWC4.</title>
        <authorList>
            <person name="Lucas S."/>
            <person name="Han J."/>
            <person name="Lapidus A."/>
            <person name="Cheng J.-F."/>
            <person name="Goodwin L."/>
            <person name="Pitluck S."/>
            <person name="Peters L."/>
            <person name="Ovchinnikova G."/>
            <person name="Teshima H."/>
            <person name="Detter J.C."/>
            <person name="Han C."/>
            <person name="Tapia R."/>
            <person name="Land M."/>
            <person name="Hauser L."/>
            <person name="Kyrpides N."/>
            <person name="Ivanova N."/>
            <person name="Pagani I."/>
            <person name="Anderson I."/>
            <person name="Woyke T."/>
        </authorList>
    </citation>
    <scope>NUCLEOTIDE SEQUENCE [LARGE SCALE GENOMIC DNA]</scope>
    <source>
        <strain evidence="3">DSM 18247 / JCM 13945 / KWC4</strain>
    </source>
</reference>
<organism evidence="2 3">
    <name type="scientific">Thermobacillus composti (strain DSM 18247 / JCM 13945 / KWC4)</name>
    <dbReference type="NCBI Taxonomy" id="717605"/>
    <lineage>
        <taxon>Bacteria</taxon>
        <taxon>Bacillati</taxon>
        <taxon>Bacillota</taxon>
        <taxon>Bacilli</taxon>
        <taxon>Bacillales</taxon>
        <taxon>Paenibacillaceae</taxon>
        <taxon>Thermobacillus</taxon>
    </lineage>
</organism>
<evidence type="ECO:0000313" key="2">
    <source>
        <dbReference type="EMBL" id="AGA59191.1"/>
    </source>
</evidence>
<accession>L0EHM1</accession>
<proteinExistence type="predicted"/>
<dbReference type="Proteomes" id="UP000010795">
    <property type="component" value="Chromosome"/>
</dbReference>
<dbReference type="eggNOG" id="ENOG502ZA7M">
    <property type="taxonomic scope" value="Bacteria"/>
</dbReference>
<name>L0EHM1_THECK</name>
<dbReference type="EMBL" id="CP003255">
    <property type="protein sequence ID" value="AGA59191.1"/>
    <property type="molecule type" value="Genomic_DNA"/>
</dbReference>
<dbReference type="STRING" id="717605.Theco_3135"/>
<dbReference type="HOGENOM" id="CLU_407512_0_0_9"/>